<dbReference type="PANTHER" id="PTHR22748">
    <property type="entry name" value="AP ENDONUCLEASE"/>
    <property type="match status" value="1"/>
</dbReference>
<feature type="binding site" evidence="6">
    <location>
        <position position="75"/>
    </location>
    <ligand>
        <name>Mg(2+)</name>
        <dbReference type="ChEBI" id="CHEBI:18420"/>
        <label>1</label>
    </ligand>
</feature>
<name>A0A5C3LB58_COPMA</name>
<dbReference type="PROSITE" id="PS51435">
    <property type="entry name" value="AP_NUCLEASE_F1_4"/>
    <property type="match status" value="1"/>
</dbReference>
<dbReference type="CDD" id="cd09087">
    <property type="entry name" value="Ape1-like_AP-endo"/>
    <property type="match status" value="1"/>
</dbReference>
<dbReference type="GO" id="GO:0006284">
    <property type="term" value="P:base-excision repair"/>
    <property type="evidence" value="ECO:0007669"/>
    <property type="project" value="TreeGrafter"/>
</dbReference>
<feature type="binding site" evidence="6">
    <location>
        <position position="215"/>
    </location>
    <ligand>
        <name>Mg(2+)</name>
        <dbReference type="ChEBI" id="CHEBI:18420"/>
        <label>1</label>
    </ligand>
</feature>
<keyword evidence="6" id="KW-0464">Manganese</keyword>
<accession>A0A5C3LB58</accession>
<dbReference type="GO" id="GO:0008311">
    <property type="term" value="F:double-stranded DNA 3'-5' DNA exonuclease activity"/>
    <property type="evidence" value="ECO:0007669"/>
    <property type="project" value="TreeGrafter"/>
</dbReference>
<feature type="active site" description="Proton acceptor" evidence="5">
    <location>
        <position position="319"/>
    </location>
</feature>
<keyword evidence="8" id="KW-0227">DNA damage</keyword>
<dbReference type="EMBL" id="ML210147">
    <property type="protein sequence ID" value="TFK30087.1"/>
    <property type="molecule type" value="Genomic_DNA"/>
</dbReference>
<feature type="region of interest" description="Disordered" evidence="9">
    <location>
        <begin position="1"/>
        <end position="49"/>
    </location>
</feature>
<feature type="domain" description="Endonuclease/exonuclease/phosphatase" evidence="10">
    <location>
        <begin position="72"/>
        <end position="319"/>
    </location>
</feature>
<dbReference type="InterPro" id="IPR004808">
    <property type="entry name" value="AP_endonuc_1"/>
</dbReference>
<dbReference type="OrthoDB" id="498125at2759"/>
<feature type="active site" evidence="5">
    <location>
        <position position="174"/>
    </location>
</feature>
<evidence type="ECO:0000256" key="1">
    <source>
        <dbReference type="ARBA" id="ARBA00007092"/>
    </source>
</evidence>
<dbReference type="NCBIfam" id="TIGR00633">
    <property type="entry name" value="xth"/>
    <property type="match status" value="1"/>
</dbReference>
<evidence type="ECO:0000256" key="5">
    <source>
        <dbReference type="PIRSR" id="PIRSR604808-1"/>
    </source>
</evidence>
<feature type="active site" description="Proton donor/acceptor" evidence="5">
    <location>
        <position position="213"/>
    </location>
</feature>
<dbReference type="Proteomes" id="UP000307440">
    <property type="component" value="Unassembled WGS sequence"/>
</dbReference>
<feature type="binding site" evidence="6">
    <location>
        <position position="103"/>
    </location>
    <ligand>
        <name>Mg(2+)</name>
        <dbReference type="ChEBI" id="CHEBI:18420"/>
        <label>1</label>
    </ligand>
</feature>
<keyword evidence="11" id="KW-0456">Lyase</keyword>
<evidence type="ECO:0000256" key="8">
    <source>
        <dbReference type="RuleBase" id="RU362131"/>
    </source>
</evidence>
<reference evidence="11 12" key="1">
    <citation type="journal article" date="2019" name="Nat. Ecol. Evol.">
        <title>Megaphylogeny resolves global patterns of mushroom evolution.</title>
        <authorList>
            <person name="Varga T."/>
            <person name="Krizsan K."/>
            <person name="Foldi C."/>
            <person name="Dima B."/>
            <person name="Sanchez-Garcia M."/>
            <person name="Sanchez-Ramirez S."/>
            <person name="Szollosi G.J."/>
            <person name="Szarkandi J.G."/>
            <person name="Papp V."/>
            <person name="Albert L."/>
            <person name="Andreopoulos W."/>
            <person name="Angelini C."/>
            <person name="Antonin V."/>
            <person name="Barry K.W."/>
            <person name="Bougher N.L."/>
            <person name="Buchanan P."/>
            <person name="Buyck B."/>
            <person name="Bense V."/>
            <person name="Catcheside P."/>
            <person name="Chovatia M."/>
            <person name="Cooper J."/>
            <person name="Damon W."/>
            <person name="Desjardin D."/>
            <person name="Finy P."/>
            <person name="Geml J."/>
            <person name="Haridas S."/>
            <person name="Hughes K."/>
            <person name="Justo A."/>
            <person name="Karasinski D."/>
            <person name="Kautmanova I."/>
            <person name="Kiss B."/>
            <person name="Kocsube S."/>
            <person name="Kotiranta H."/>
            <person name="LaButti K.M."/>
            <person name="Lechner B.E."/>
            <person name="Liimatainen K."/>
            <person name="Lipzen A."/>
            <person name="Lukacs Z."/>
            <person name="Mihaltcheva S."/>
            <person name="Morgado L.N."/>
            <person name="Niskanen T."/>
            <person name="Noordeloos M.E."/>
            <person name="Ohm R.A."/>
            <person name="Ortiz-Santana B."/>
            <person name="Ovrebo C."/>
            <person name="Racz N."/>
            <person name="Riley R."/>
            <person name="Savchenko A."/>
            <person name="Shiryaev A."/>
            <person name="Soop K."/>
            <person name="Spirin V."/>
            <person name="Szebenyi C."/>
            <person name="Tomsovsky M."/>
            <person name="Tulloss R.E."/>
            <person name="Uehling J."/>
            <person name="Grigoriev I.V."/>
            <person name="Vagvolgyi C."/>
            <person name="Papp T."/>
            <person name="Martin F.M."/>
            <person name="Miettinen O."/>
            <person name="Hibbett D.S."/>
            <person name="Nagy L.G."/>
        </authorList>
    </citation>
    <scope>NUCLEOTIDE SEQUENCE [LARGE SCALE GENOMIC DNA]</scope>
    <source>
        <strain evidence="11 12">CBS 121175</strain>
    </source>
</reference>
<evidence type="ECO:0000256" key="6">
    <source>
        <dbReference type="PIRSR" id="PIRSR604808-2"/>
    </source>
</evidence>
<dbReference type="STRING" id="230819.A0A5C3LB58"/>
<organism evidence="11 12">
    <name type="scientific">Coprinopsis marcescibilis</name>
    <name type="common">Agaric fungus</name>
    <name type="synonym">Psathyrella marcescibilis</name>
    <dbReference type="NCBI Taxonomy" id="230819"/>
    <lineage>
        <taxon>Eukaryota</taxon>
        <taxon>Fungi</taxon>
        <taxon>Dikarya</taxon>
        <taxon>Basidiomycota</taxon>
        <taxon>Agaricomycotina</taxon>
        <taxon>Agaricomycetes</taxon>
        <taxon>Agaricomycetidae</taxon>
        <taxon>Agaricales</taxon>
        <taxon>Agaricineae</taxon>
        <taxon>Psathyrellaceae</taxon>
        <taxon>Coprinopsis</taxon>
    </lineage>
</organism>
<feature type="site" description="Important for catalytic activity" evidence="7">
    <location>
        <position position="292"/>
    </location>
</feature>
<dbReference type="GO" id="GO:0046872">
    <property type="term" value="F:metal ion binding"/>
    <property type="evidence" value="ECO:0007669"/>
    <property type="project" value="UniProtKB-KW"/>
</dbReference>
<protein>
    <submittedName>
        <fullName evidence="11">DNA-lyase</fullName>
    </submittedName>
</protein>
<feature type="site" description="Transition state stabilizer" evidence="7">
    <location>
        <position position="215"/>
    </location>
</feature>
<dbReference type="GO" id="GO:0005634">
    <property type="term" value="C:nucleus"/>
    <property type="evidence" value="ECO:0007669"/>
    <property type="project" value="TreeGrafter"/>
</dbReference>
<dbReference type="InterPro" id="IPR005135">
    <property type="entry name" value="Endo/exonuclease/phosphatase"/>
</dbReference>
<evidence type="ECO:0000313" key="11">
    <source>
        <dbReference type="EMBL" id="TFK30087.1"/>
    </source>
</evidence>
<feature type="site" description="Interaction with DNA substrate" evidence="7">
    <location>
        <position position="319"/>
    </location>
</feature>
<dbReference type="PANTHER" id="PTHR22748:SF6">
    <property type="entry name" value="DNA-(APURINIC OR APYRIMIDINIC SITE) ENDONUCLEASE"/>
    <property type="match status" value="1"/>
</dbReference>
<dbReference type="NCBIfam" id="TIGR00195">
    <property type="entry name" value="exoDNase_III"/>
    <property type="match status" value="1"/>
</dbReference>
<comment type="cofactor">
    <cofactor evidence="6 8">
        <name>Mg(2+)</name>
        <dbReference type="ChEBI" id="CHEBI:18420"/>
    </cofactor>
    <cofactor evidence="6 8">
        <name>Mn(2+)</name>
        <dbReference type="ChEBI" id="CHEBI:29035"/>
    </cofactor>
    <text evidence="6 8">Probably binds two magnesium or manganese ions per subunit.</text>
</comment>
<keyword evidence="2 6" id="KW-0479">Metal-binding</keyword>
<feature type="binding site" evidence="6">
    <location>
        <position position="318"/>
    </location>
    <ligand>
        <name>Mg(2+)</name>
        <dbReference type="ChEBI" id="CHEBI:18420"/>
        <label>1</label>
    </ligand>
</feature>
<dbReference type="Pfam" id="PF03372">
    <property type="entry name" value="Exo_endo_phos"/>
    <property type="match status" value="1"/>
</dbReference>
<evidence type="ECO:0000256" key="3">
    <source>
        <dbReference type="ARBA" id="ARBA00022801"/>
    </source>
</evidence>
<evidence type="ECO:0000256" key="4">
    <source>
        <dbReference type="ARBA" id="ARBA00022842"/>
    </source>
</evidence>
<dbReference type="GO" id="GO:0003906">
    <property type="term" value="F:DNA-(apurinic or apyrimidinic site) endonuclease activity"/>
    <property type="evidence" value="ECO:0007669"/>
    <property type="project" value="TreeGrafter"/>
</dbReference>
<dbReference type="Gene3D" id="3.60.10.10">
    <property type="entry name" value="Endonuclease/exonuclease/phosphatase"/>
    <property type="match status" value="1"/>
</dbReference>
<keyword evidence="3" id="KW-0378">Hydrolase</keyword>
<sequence length="330" mass="37816">MPPKSVRTQSKRKLEERDTDTEDAESSQATSQTKKLKKSSTVIIPHNGQPQNKVLPVSIQFEKRAEGTLRIATWNICGWAASHKKGFKHYIEAEDADILVLTETKVNEVPADLALKARYPHQYWSISDKKTYAGTAVLSKIKPLNVDNNLPGHPNPKGRILTLEFENTYLVATYVVNAGQDLKTMDAKKEWNKHFEPYIRTLDEKKPVIWTGDLNVAPTAIDLTNSKKAWNKQPGYTEIETTAFKQILASPEDPNKAQFVDVWRKLHPETQHYTYWGYRFNCREKGIGWRLDMFVLTNRLVDKVKQCEIRDEIWGASDHVPLIMDVDNVL</sequence>
<feature type="binding site" evidence="6">
    <location>
        <position position="213"/>
    </location>
    <ligand>
        <name>Mg(2+)</name>
        <dbReference type="ChEBI" id="CHEBI:18420"/>
        <label>1</label>
    </ligand>
</feature>
<proteinExistence type="inferred from homology"/>
<dbReference type="AlphaFoldDB" id="A0A5C3LB58"/>
<evidence type="ECO:0000256" key="7">
    <source>
        <dbReference type="PIRSR" id="PIRSR604808-3"/>
    </source>
</evidence>
<gene>
    <name evidence="11" type="ORF">FA15DRAFT_690738</name>
</gene>
<feature type="binding site" evidence="6">
    <location>
        <position position="319"/>
    </location>
    <ligand>
        <name>Mg(2+)</name>
        <dbReference type="ChEBI" id="CHEBI:18420"/>
        <label>1</label>
    </ligand>
</feature>
<keyword evidence="8" id="KW-0234">DNA repair</keyword>
<comment type="similarity">
    <text evidence="1 8">Belongs to the DNA repair enzymes AP/ExoA family.</text>
</comment>
<dbReference type="SUPFAM" id="SSF56219">
    <property type="entry name" value="DNase I-like"/>
    <property type="match status" value="1"/>
</dbReference>
<dbReference type="GO" id="GO:0016829">
    <property type="term" value="F:lyase activity"/>
    <property type="evidence" value="ECO:0007669"/>
    <property type="project" value="UniProtKB-KW"/>
</dbReference>
<keyword evidence="12" id="KW-1185">Reference proteome</keyword>
<evidence type="ECO:0000259" key="10">
    <source>
        <dbReference type="Pfam" id="PF03372"/>
    </source>
</evidence>
<evidence type="ECO:0000256" key="2">
    <source>
        <dbReference type="ARBA" id="ARBA00022723"/>
    </source>
</evidence>
<keyword evidence="4 6" id="KW-0460">Magnesium</keyword>
<evidence type="ECO:0000256" key="9">
    <source>
        <dbReference type="SAM" id="MobiDB-lite"/>
    </source>
</evidence>
<dbReference type="GO" id="GO:0008081">
    <property type="term" value="F:phosphoric diester hydrolase activity"/>
    <property type="evidence" value="ECO:0007669"/>
    <property type="project" value="TreeGrafter"/>
</dbReference>
<evidence type="ECO:0000313" key="12">
    <source>
        <dbReference type="Proteomes" id="UP000307440"/>
    </source>
</evidence>
<dbReference type="InterPro" id="IPR036691">
    <property type="entry name" value="Endo/exonu/phosph_ase_sf"/>
</dbReference>